<dbReference type="InterPro" id="IPR023346">
    <property type="entry name" value="Lysozyme-like_dom_sf"/>
</dbReference>
<dbReference type="OrthoDB" id="3078754at2"/>
<accession>A0A1R4F0V8</accession>
<keyword evidence="3" id="KW-0326">Glycosidase</keyword>
<protein>
    <submittedName>
        <fullName evidence="3">Membrane-bound lytic murein transglycosylase D</fullName>
        <ecNumber evidence="3">3.2.1.-</ecNumber>
    </submittedName>
</protein>
<feature type="domain" description="Glycoside hydrolase family 19 catalytic" evidence="2">
    <location>
        <begin position="72"/>
        <end position="150"/>
    </location>
</feature>
<proteinExistence type="predicted"/>
<keyword evidence="3" id="KW-0378">Hydrolase</keyword>
<dbReference type="AlphaFoldDB" id="A0A1R4F0V8"/>
<dbReference type="GO" id="GO:0004568">
    <property type="term" value="F:chitinase activity"/>
    <property type="evidence" value="ECO:0007669"/>
    <property type="project" value="InterPro"/>
</dbReference>
<dbReference type="InterPro" id="IPR052354">
    <property type="entry name" value="Cell_Wall_Dynamics_Protein"/>
</dbReference>
<sequence>MLDARRLQGRLGVSVDGIIGAGTLTALFARMGAQKPIAEELGLAANVHFRTYGILDSGLRLAHFMGQCAHESGGFRYMEEIASGAAYEGRADLGNTQPGDGRRFKGRGPIQTTGRDNYRRDGRQIGIDLERHPEIVSHPSIGLLVGCVYWSDRKLNAKADADDLLGLTKAINGGTNGLEDRRRRTAQAKELIL</sequence>
<evidence type="ECO:0000313" key="4">
    <source>
        <dbReference type="Proteomes" id="UP000195766"/>
    </source>
</evidence>
<dbReference type="PANTHER" id="PTHR34408">
    <property type="entry name" value="FAMILY PROTEIN, PUTATIVE-RELATED"/>
    <property type="match status" value="1"/>
</dbReference>
<dbReference type="EMBL" id="FUIE01000015">
    <property type="protein sequence ID" value="SJM49463.1"/>
    <property type="molecule type" value="Genomic_DNA"/>
</dbReference>
<dbReference type="PANTHER" id="PTHR34408:SF1">
    <property type="entry name" value="GLYCOSYL HYDROLASE FAMILY 19 DOMAIN-CONTAINING PROTEIN HI_1415"/>
    <property type="match status" value="1"/>
</dbReference>
<feature type="region of interest" description="Disordered" evidence="1">
    <location>
        <begin position="90"/>
        <end position="117"/>
    </location>
</feature>
<dbReference type="GO" id="GO:0006032">
    <property type="term" value="P:chitin catabolic process"/>
    <property type="evidence" value="ECO:0007669"/>
    <property type="project" value="InterPro"/>
</dbReference>
<gene>
    <name evidence="3" type="ORF">FM111_01840</name>
</gene>
<evidence type="ECO:0000256" key="1">
    <source>
        <dbReference type="SAM" id="MobiDB-lite"/>
    </source>
</evidence>
<dbReference type="EC" id="3.2.1.-" evidence="3"/>
<evidence type="ECO:0000313" key="3">
    <source>
        <dbReference type="EMBL" id="SJM49463.1"/>
    </source>
</evidence>
<dbReference type="InterPro" id="IPR000726">
    <property type="entry name" value="Glyco_hydro_19_cat"/>
</dbReference>
<dbReference type="GO" id="GO:0016998">
    <property type="term" value="P:cell wall macromolecule catabolic process"/>
    <property type="evidence" value="ECO:0007669"/>
    <property type="project" value="InterPro"/>
</dbReference>
<dbReference type="RefSeq" id="WP_087139040.1">
    <property type="nucleotide sequence ID" value="NZ_FUIE01000015.1"/>
</dbReference>
<organism evidence="3 4">
    <name type="scientific">Brevundimonas diminuta 3F5N</name>
    <dbReference type="NCBI Taxonomy" id="1255603"/>
    <lineage>
        <taxon>Bacteria</taxon>
        <taxon>Pseudomonadati</taxon>
        <taxon>Pseudomonadota</taxon>
        <taxon>Alphaproteobacteria</taxon>
        <taxon>Caulobacterales</taxon>
        <taxon>Caulobacteraceae</taxon>
        <taxon>Brevundimonas</taxon>
    </lineage>
</organism>
<dbReference type="SUPFAM" id="SSF53955">
    <property type="entry name" value="Lysozyme-like"/>
    <property type="match status" value="1"/>
</dbReference>
<name>A0A1R4F0V8_BREDI</name>
<dbReference type="Gene3D" id="1.10.530.10">
    <property type="match status" value="1"/>
</dbReference>
<reference evidence="3 4" key="1">
    <citation type="submission" date="2017-02" db="EMBL/GenBank/DDBJ databases">
        <authorList>
            <person name="Peterson S.W."/>
        </authorList>
    </citation>
    <scope>NUCLEOTIDE SEQUENCE [LARGE SCALE GENOMIC DNA]</scope>
    <source>
        <strain evidence="3 4">3F5N</strain>
    </source>
</reference>
<evidence type="ECO:0000259" key="2">
    <source>
        <dbReference type="Pfam" id="PF00182"/>
    </source>
</evidence>
<dbReference type="Proteomes" id="UP000195766">
    <property type="component" value="Unassembled WGS sequence"/>
</dbReference>
<dbReference type="Pfam" id="PF00182">
    <property type="entry name" value="Glyco_hydro_19"/>
    <property type="match status" value="1"/>
</dbReference>